<evidence type="ECO:0000259" key="2">
    <source>
        <dbReference type="Pfam" id="PF12146"/>
    </source>
</evidence>
<dbReference type="Pfam" id="PF12146">
    <property type="entry name" value="Hydrolase_4"/>
    <property type="match status" value="1"/>
</dbReference>
<dbReference type="OrthoDB" id="9788260at2"/>
<dbReference type="EMBL" id="QRBB01000001">
    <property type="protein sequence ID" value="RDS77543.1"/>
    <property type="molecule type" value="Genomic_DNA"/>
</dbReference>
<feature type="region of interest" description="Disordered" evidence="1">
    <location>
        <begin position="1"/>
        <end position="21"/>
    </location>
</feature>
<feature type="domain" description="Serine aminopeptidase S33" evidence="2">
    <location>
        <begin position="53"/>
        <end position="310"/>
    </location>
</feature>
<proteinExistence type="predicted"/>
<dbReference type="InterPro" id="IPR051044">
    <property type="entry name" value="MAG_DAG_Lipase"/>
</dbReference>
<protein>
    <submittedName>
        <fullName evidence="3">Alpha/beta hydrolase</fullName>
    </submittedName>
</protein>
<accession>A0A395LKK5</accession>
<keyword evidence="4" id="KW-1185">Reference proteome</keyword>
<dbReference type="Gene3D" id="3.40.50.1820">
    <property type="entry name" value="alpha/beta hydrolase"/>
    <property type="match status" value="1"/>
</dbReference>
<dbReference type="SUPFAM" id="SSF53474">
    <property type="entry name" value="alpha/beta-Hydrolases"/>
    <property type="match status" value="1"/>
</dbReference>
<comment type="caution">
    <text evidence="3">The sequence shown here is derived from an EMBL/GenBank/DDBJ whole genome shotgun (WGS) entry which is preliminary data.</text>
</comment>
<dbReference type="AlphaFoldDB" id="A0A395LKK5"/>
<dbReference type="RefSeq" id="WP_115491763.1">
    <property type="nucleotide sequence ID" value="NZ_JACHWW010000001.1"/>
</dbReference>
<name>A0A395LKK5_9SPHN</name>
<evidence type="ECO:0000256" key="1">
    <source>
        <dbReference type="SAM" id="MobiDB-lite"/>
    </source>
</evidence>
<dbReference type="InterPro" id="IPR022742">
    <property type="entry name" value="Hydrolase_4"/>
</dbReference>
<evidence type="ECO:0000313" key="4">
    <source>
        <dbReference type="Proteomes" id="UP000254101"/>
    </source>
</evidence>
<evidence type="ECO:0000313" key="3">
    <source>
        <dbReference type="EMBL" id="RDS77543.1"/>
    </source>
</evidence>
<dbReference type="PANTHER" id="PTHR11614">
    <property type="entry name" value="PHOSPHOLIPASE-RELATED"/>
    <property type="match status" value="1"/>
</dbReference>
<gene>
    <name evidence="3" type="ORF">DL238_07935</name>
</gene>
<reference evidence="3 4" key="1">
    <citation type="submission" date="2018-07" db="EMBL/GenBank/DDBJ databases">
        <title>Erythrobacter nanhaiensis sp. nov., a novel member of the genus Erythrobacter isolated from the South China Sea.</title>
        <authorList>
            <person name="Chen X."/>
            <person name="Liu J."/>
        </authorList>
    </citation>
    <scope>NUCLEOTIDE SEQUENCE [LARGE SCALE GENOMIC DNA]</scope>
    <source>
        <strain evidence="3 4">S-5</strain>
    </source>
</reference>
<organism evidence="3 4">
    <name type="scientific">Alteriqipengyuania lutimaris</name>
    <dbReference type="NCBI Taxonomy" id="1538146"/>
    <lineage>
        <taxon>Bacteria</taxon>
        <taxon>Pseudomonadati</taxon>
        <taxon>Pseudomonadota</taxon>
        <taxon>Alphaproteobacteria</taxon>
        <taxon>Sphingomonadales</taxon>
        <taxon>Erythrobacteraceae</taxon>
        <taxon>Alteriqipengyuania</taxon>
    </lineage>
</organism>
<sequence>MKPEDSPAGNPVRNDAPAFDRRVIPDAATETHWEAADDEKIRRIDWPARSASEARGSILFLPGRGDHYEKYLETLDEWHRDGWHVTASDWRGQGLSGRLGNDAHTGHIDDFGIWTRDLAHLWEGWIAKTPGPHVLVGHSMGGHLVLRALIEKRVAPDAAVLSAPMLGLVGTPGPLWLLEPVSKTLARLGDARRPAWKTSEKPGALPEDRGALLTHDVERYQDELWWRNARPDVAMGPASWGWVAAAIRSLRMIEAKGALESVDVPVLLFGTTNDQLVAWDAIERAAARLPFSELLTFGDEAHHEIFREVDQVRGRAMDGISDFLDRKAPRRS</sequence>
<keyword evidence="3" id="KW-0378">Hydrolase</keyword>
<dbReference type="GO" id="GO:0016787">
    <property type="term" value="F:hydrolase activity"/>
    <property type="evidence" value="ECO:0007669"/>
    <property type="project" value="UniProtKB-KW"/>
</dbReference>
<dbReference type="Proteomes" id="UP000254101">
    <property type="component" value="Unassembled WGS sequence"/>
</dbReference>
<dbReference type="InterPro" id="IPR029058">
    <property type="entry name" value="AB_hydrolase_fold"/>
</dbReference>